<dbReference type="EMBL" id="MSTI01000028">
    <property type="protein sequence ID" value="OLV19562.1"/>
    <property type="molecule type" value="Genomic_DNA"/>
</dbReference>
<organism evidence="1 2">
    <name type="scientific">Deinococcus marmoris</name>
    <dbReference type="NCBI Taxonomy" id="249408"/>
    <lineage>
        <taxon>Bacteria</taxon>
        <taxon>Thermotogati</taxon>
        <taxon>Deinococcota</taxon>
        <taxon>Deinococci</taxon>
        <taxon>Deinococcales</taxon>
        <taxon>Deinococcaceae</taxon>
        <taxon>Deinococcus</taxon>
    </lineage>
</organism>
<keyword evidence="2" id="KW-1185">Reference proteome</keyword>
<accession>A0A1U7P318</accession>
<name>A0A1U7P318_9DEIO</name>
<sequence>MLDVAADHDAGVWAEPEAVAGRGEGAVSVDGALSVSWDVTDARGPHVYGVEGGYLITTEPLDGGSRLGRLRAITPTD</sequence>
<evidence type="ECO:0000313" key="1">
    <source>
        <dbReference type="EMBL" id="OLV19562.1"/>
    </source>
</evidence>
<dbReference type="AlphaFoldDB" id="A0A1U7P318"/>
<evidence type="ECO:0000313" key="2">
    <source>
        <dbReference type="Proteomes" id="UP000186607"/>
    </source>
</evidence>
<comment type="caution">
    <text evidence="1">The sequence shown here is derived from an EMBL/GenBank/DDBJ whole genome shotgun (WGS) entry which is preliminary data.</text>
</comment>
<proteinExistence type="predicted"/>
<protein>
    <submittedName>
        <fullName evidence="1">Uncharacterized protein</fullName>
    </submittedName>
</protein>
<reference evidence="1 2" key="1">
    <citation type="submission" date="2017-01" db="EMBL/GenBank/DDBJ databases">
        <title>Genome Analysis of Deinococcus marmoris KOPRI26562.</title>
        <authorList>
            <person name="Kim J.H."/>
            <person name="Oh H.-M."/>
        </authorList>
    </citation>
    <scope>NUCLEOTIDE SEQUENCE [LARGE SCALE GENOMIC DNA]</scope>
    <source>
        <strain evidence="1 2">KOPRI26562</strain>
    </source>
</reference>
<dbReference type="Proteomes" id="UP000186607">
    <property type="component" value="Unassembled WGS sequence"/>
</dbReference>
<gene>
    <name evidence="1" type="ORF">BOO71_0002425</name>
</gene>